<name>A0A1I1GS03_9SPHI</name>
<dbReference type="PANTHER" id="PTHR40469">
    <property type="entry name" value="SECRETED GLYCOSYL HYDROLASE"/>
    <property type="match status" value="1"/>
</dbReference>
<accession>A0A1I1GS03</accession>
<dbReference type="OrthoDB" id="9816308at2"/>
<reference evidence="3 4" key="1">
    <citation type="submission" date="2016-10" db="EMBL/GenBank/DDBJ databases">
        <authorList>
            <person name="de Groot N.N."/>
        </authorList>
    </citation>
    <scope>NUCLEOTIDE SEQUENCE [LARGE SCALE GENOMIC DNA]</scope>
    <source>
        <strain evidence="3 4">DSM 22900</strain>
    </source>
</reference>
<keyword evidence="4" id="KW-1185">Reference proteome</keyword>
<evidence type="ECO:0000313" key="3">
    <source>
        <dbReference type="EMBL" id="SFC14271.1"/>
    </source>
</evidence>
<dbReference type="Pfam" id="PF06283">
    <property type="entry name" value="ThuA"/>
    <property type="match status" value="1"/>
</dbReference>
<dbReference type="PANTHER" id="PTHR40469:SF2">
    <property type="entry name" value="GALACTOSE-BINDING DOMAIN-LIKE SUPERFAMILY PROTEIN"/>
    <property type="match status" value="1"/>
</dbReference>
<dbReference type="RefSeq" id="WP_090972816.1">
    <property type="nucleotide sequence ID" value="NZ_FOLL01000005.1"/>
</dbReference>
<feature type="domain" description="ThuA-like" evidence="2">
    <location>
        <begin position="27"/>
        <end position="237"/>
    </location>
</feature>
<sequence length="240" mass="27335">MRQTIAACAVSLLLITISTASALAQPKILVFSKTAGFRHDNIEKGAEAIRLLGREHGFEVDHTEDSGVFTDEHLRQYRAVVFLSTTGNILDDSQQAAFMRYIQAGNGFVGIHAATDTEYEWPWYGKMVGAYFMSHPKVQPADIHVVDHKHPATEHLPEVWTRKDEWYDFKAFNPDVRLLMRLDESSYEGGKMGREHPISWYHEYDGGRVFYTGLGHTKESFDEPQFLRHILGGIRYAMGQ</sequence>
<protein>
    <recommendedName>
        <fullName evidence="2">ThuA-like domain-containing protein</fullName>
    </recommendedName>
</protein>
<evidence type="ECO:0000313" key="4">
    <source>
        <dbReference type="Proteomes" id="UP000199577"/>
    </source>
</evidence>
<gene>
    <name evidence="3" type="ORF">SAMN05421747_10553</name>
</gene>
<dbReference type="EMBL" id="FOLL01000005">
    <property type="protein sequence ID" value="SFC14271.1"/>
    <property type="molecule type" value="Genomic_DNA"/>
</dbReference>
<dbReference type="STRING" id="623281.SAMN05421747_10553"/>
<keyword evidence="1" id="KW-0732">Signal</keyword>
<dbReference type="AlphaFoldDB" id="A0A1I1GS03"/>
<feature type="chain" id="PRO_5011778465" description="ThuA-like domain-containing protein" evidence="1">
    <location>
        <begin position="25"/>
        <end position="240"/>
    </location>
</feature>
<dbReference type="SUPFAM" id="SSF52317">
    <property type="entry name" value="Class I glutamine amidotransferase-like"/>
    <property type="match status" value="1"/>
</dbReference>
<evidence type="ECO:0000259" key="2">
    <source>
        <dbReference type="Pfam" id="PF06283"/>
    </source>
</evidence>
<evidence type="ECO:0000256" key="1">
    <source>
        <dbReference type="SAM" id="SignalP"/>
    </source>
</evidence>
<feature type="signal peptide" evidence="1">
    <location>
        <begin position="1"/>
        <end position="24"/>
    </location>
</feature>
<dbReference type="Proteomes" id="UP000199577">
    <property type="component" value="Unassembled WGS sequence"/>
</dbReference>
<dbReference type="InterPro" id="IPR029062">
    <property type="entry name" value="Class_I_gatase-like"/>
</dbReference>
<proteinExistence type="predicted"/>
<dbReference type="InterPro" id="IPR029010">
    <property type="entry name" value="ThuA-like"/>
</dbReference>
<dbReference type="Gene3D" id="3.40.50.880">
    <property type="match status" value="1"/>
</dbReference>
<organism evidence="3 4">
    <name type="scientific">Parapedobacter composti</name>
    <dbReference type="NCBI Taxonomy" id="623281"/>
    <lineage>
        <taxon>Bacteria</taxon>
        <taxon>Pseudomonadati</taxon>
        <taxon>Bacteroidota</taxon>
        <taxon>Sphingobacteriia</taxon>
        <taxon>Sphingobacteriales</taxon>
        <taxon>Sphingobacteriaceae</taxon>
        <taxon>Parapedobacter</taxon>
    </lineage>
</organism>